<dbReference type="PROSITE" id="PS51257">
    <property type="entry name" value="PROKAR_LIPOPROTEIN"/>
    <property type="match status" value="1"/>
</dbReference>
<evidence type="ECO:0000313" key="4">
    <source>
        <dbReference type="Proteomes" id="UP000186026"/>
    </source>
</evidence>
<organism evidence="3 4">
    <name type="scientific">Belliella pelovolcani</name>
    <dbReference type="NCBI Taxonomy" id="529505"/>
    <lineage>
        <taxon>Bacteria</taxon>
        <taxon>Pseudomonadati</taxon>
        <taxon>Bacteroidota</taxon>
        <taxon>Cytophagia</taxon>
        <taxon>Cytophagales</taxon>
        <taxon>Cyclobacteriaceae</taxon>
        <taxon>Belliella</taxon>
    </lineage>
</organism>
<dbReference type="RefSeq" id="WP_076502184.1">
    <property type="nucleotide sequence ID" value="NZ_FTOP01000012.1"/>
</dbReference>
<dbReference type="Proteomes" id="UP000186026">
    <property type="component" value="Unassembled WGS sequence"/>
</dbReference>
<feature type="region of interest" description="Disordered" evidence="1">
    <location>
        <begin position="26"/>
        <end position="61"/>
    </location>
</feature>
<feature type="chain" id="PRO_5012049090" evidence="2">
    <location>
        <begin position="24"/>
        <end position="61"/>
    </location>
</feature>
<keyword evidence="2" id="KW-0732">Signal</keyword>
<protein>
    <submittedName>
        <fullName evidence="3">Uncharacterized protein</fullName>
    </submittedName>
</protein>
<accession>A0A1N7NWQ0</accession>
<dbReference type="AlphaFoldDB" id="A0A1N7NWQ0"/>
<feature type="compositionally biased region" description="Polar residues" evidence="1">
    <location>
        <begin position="52"/>
        <end position="61"/>
    </location>
</feature>
<sequence>MKQIFALMLVAGMAVATSCGNKATEDAVVEPEQTEQLEETPTTEEVQIQEEVLSTDSDTIG</sequence>
<dbReference type="STRING" id="529505.SAMN05421761_11236"/>
<name>A0A1N7NWQ0_9BACT</name>
<feature type="compositionally biased region" description="Acidic residues" evidence="1">
    <location>
        <begin position="27"/>
        <end position="42"/>
    </location>
</feature>
<keyword evidence="4" id="KW-1185">Reference proteome</keyword>
<proteinExistence type="predicted"/>
<feature type="signal peptide" evidence="2">
    <location>
        <begin position="1"/>
        <end position="23"/>
    </location>
</feature>
<evidence type="ECO:0000256" key="1">
    <source>
        <dbReference type="SAM" id="MobiDB-lite"/>
    </source>
</evidence>
<gene>
    <name evidence="3" type="ORF">SAMN05421761_11236</name>
</gene>
<evidence type="ECO:0000256" key="2">
    <source>
        <dbReference type="SAM" id="SignalP"/>
    </source>
</evidence>
<reference evidence="4" key="1">
    <citation type="submission" date="2017-01" db="EMBL/GenBank/DDBJ databases">
        <authorList>
            <person name="Varghese N."/>
            <person name="Submissions S."/>
        </authorList>
    </citation>
    <scope>NUCLEOTIDE SEQUENCE [LARGE SCALE GENOMIC DNA]</scope>
    <source>
        <strain evidence="4">DSM 46698</strain>
    </source>
</reference>
<dbReference type="EMBL" id="FTOP01000012">
    <property type="protein sequence ID" value="SIT02711.1"/>
    <property type="molecule type" value="Genomic_DNA"/>
</dbReference>
<evidence type="ECO:0000313" key="3">
    <source>
        <dbReference type="EMBL" id="SIT02711.1"/>
    </source>
</evidence>